<evidence type="ECO:0000313" key="1">
    <source>
        <dbReference type="EMBL" id="KAK0153940.1"/>
    </source>
</evidence>
<keyword evidence="2" id="KW-1185">Reference proteome</keyword>
<evidence type="ECO:0000313" key="2">
    <source>
        <dbReference type="Proteomes" id="UP001174136"/>
    </source>
</evidence>
<comment type="caution">
    <text evidence="1">The sequence shown here is derived from an EMBL/GenBank/DDBJ whole genome shotgun (WGS) entry which is preliminary data.</text>
</comment>
<proteinExistence type="predicted"/>
<name>A0AA47N8N8_MERPO</name>
<protein>
    <recommendedName>
        <fullName evidence="3">DDE Tnp4 domain-containing protein</fullName>
    </recommendedName>
</protein>
<dbReference type="Proteomes" id="UP001174136">
    <property type="component" value="Unassembled WGS sequence"/>
</dbReference>
<gene>
    <name evidence="1" type="ORF">N1851_003969</name>
</gene>
<accession>A0AA47N8N8</accession>
<sequence length="87" mass="9804">MVGHTSQPRAFGTAPCVRTPWGIPCRLPSPQAQNIVGPMPHVFLADEAFPLRRTSCARTQATTLGRRMFFNFRLSHVRRMVECAFAF</sequence>
<dbReference type="AlphaFoldDB" id="A0AA47N8N8"/>
<reference evidence="1" key="1">
    <citation type="journal article" date="2023" name="Front. Mar. Sci.">
        <title>A new Merluccius polli reference genome to investigate the effects of global change in West African waters.</title>
        <authorList>
            <person name="Mateo J.L."/>
            <person name="Blanco-Fernandez C."/>
            <person name="Garcia-Vazquez E."/>
            <person name="Machado-Schiaffino G."/>
        </authorList>
    </citation>
    <scope>NUCLEOTIDE SEQUENCE</scope>
    <source>
        <strain evidence="1">C29</strain>
        <tissue evidence="1">Fin</tissue>
    </source>
</reference>
<dbReference type="EMBL" id="JAOPHQ010000601">
    <property type="protein sequence ID" value="KAK0153940.1"/>
    <property type="molecule type" value="Genomic_DNA"/>
</dbReference>
<organism evidence="1 2">
    <name type="scientific">Merluccius polli</name>
    <name type="common">Benguela hake</name>
    <name type="synonym">Merluccius cadenati</name>
    <dbReference type="NCBI Taxonomy" id="89951"/>
    <lineage>
        <taxon>Eukaryota</taxon>
        <taxon>Metazoa</taxon>
        <taxon>Chordata</taxon>
        <taxon>Craniata</taxon>
        <taxon>Vertebrata</taxon>
        <taxon>Euteleostomi</taxon>
        <taxon>Actinopterygii</taxon>
        <taxon>Neopterygii</taxon>
        <taxon>Teleostei</taxon>
        <taxon>Neoteleostei</taxon>
        <taxon>Acanthomorphata</taxon>
        <taxon>Zeiogadaria</taxon>
        <taxon>Gadariae</taxon>
        <taxon>Gadiformes</taxon>
        <taxon>Gadoidei</taxon>
        <taxon>Merlucciidae</taxon>
        <taxon>Merluccius</taxon>
    </lineage>
</organism>
<evidence type="ECO:0008006" key="3">
    <source>
        <dbReference type="Google" id="ProtNLM"/>
    </source>
</evidence>